<dbReference type="Proteomes" id="UP001283361">
    <property type="component" value="Unassembled WGS sequence"/>
</dbReference>
<accession>A0AAE1DCW7</accession>
<protein>
    <submittedName>
        <fullName evidence="2">Uncharacterized protein</fullName>
    </submittedName>
</protein>
<dbReference type="EMBL" id="JAWDGP010004318">
    <property type="protein sequence ID" value="KAK3765345.1"/>
    <property type="molecule type" value="Genomic_DNA"/>
</dbReference>
<dbReference type="AlphaFoldDB" id="A0AAE1DCW7"/>
<gene>
    <name evidence="2" type="ORF">RRG08_065101</name>
</gene>
<reference evidence="2" key="1">
    <citation type="journal article" date="2023" name="G3 (Bethesda)">
        <title>A reference genome for the long-term kleptoplast-retaining sea slug Elysia crispata morphotype clarki.</title>
        <authorList>
            <person name="Eastman K.E."/>
            <person name="Pendleton A.L."/>
            <person name="Shaikh M.A."/>
            <person name="Suttiyut T."/>
            <person name="Ogas R."/>
            <person name="Tomko P."/>
            <person name="Gavelis G."/>
            <person name="Widhalm J.R."/>
            <person name="Wisecaver J.H."/>
        </authorList>
    </citation>
    <scope>NUCLEOTIDE SEQUENCE</scope>
    <source>
        <strain evidence="2">ECLA1</strain>
    </source>
</reference>
<sequence>MGNSSSSSGQVLAPPGQQIQAPQNPQEPPYYGPNALYQFINTQVTMTTPINFTTTQMVTSNVDAYYPVLAQQMDQGFRLLTFYHIPGEVTRSGGLFSQSVNMPFQAIFCRYPQAPYQERYQLRVEKSVIQPQMIWTGIISSQSQVHTDTSHLFQTIANNTQNGGRLVCIELTGQEVMKTSFSMQRRMPMKGVDLFFEFPMSGRGENYIYNIVNAPIHVSYSGGLRPTPVVQCDWLGILAQNLGQGYRLVEIFMDETETTQQGFLTATCQQNSQWFFEKPASRAHDPTPMYQGTVVPHEIKISQSGLNGVRSTTNWEAVMQDMGNRGWELACILETPEIRYSGMATVYQKCLLFFQRPLYP</sequence>
<keyword evidence="3" id="KW-1185">Reference proteome</keyword>
<proteinExistence type="predicted"/>
<feature type="compositionally biased region" description="Polar residues" evidence="1">
    <location>
        <begin position="1"/>
        <end position="10"/>
    </location>
</feature>
<evidence type="ECO:0000313" key="2">
    <source>
        <dbReference type="EMBL" id="KAK3765345.1"/>
    </source>
</evidence>
<feature type="region of interest" description="Disordered" evidence="1">
    <location>
        <begin position="1"/>
        <end position="27"/>
    </location>
</feature>
<comment type="caution">
    <text evidence="2">The sequence shown here is derived from an EMBL/GenBank/DDBJ whole genome shotgun (WGS) entry which is preliminary data.</text>
</comment>
<name>A0AAE1DCW7_9GAST</name>
<evidence type="ECO:0000256" key="1">
    <source>
        <dbReference type="SAM" id="MobiDB-lite"/>
    </source>
</evidence>
<evidence type="ECO:0000313" key="3">
    <source>
        <dbReference type="Proteomes" id="UP001283361"/>
    </source>
</evidence>
<organism evidence="2 3">
    <name type="scientific">Elysia crispata</name>
    <name type="common">lettuce slug</name>
    <dbReference type="NCBI Taxonomy" id="231223"/>
    <lineage>
        <taxon>Eukaryota</taxon>
        <taxon>Metazoa</taxon>
        <taxon>Spiralia</taxon>
        <taxon>Lophotrochozoa</taxon>
        <taxon>Mollusca</taxon>
        <taxon>Gastropoda</taxon>
        <taxon>Heterobranchia</taxon>
        <taxon>Euthyneura</taxon>
        <taxon>Panpulmonata</taxon>
        <taxon>Sacoglossa</taxon>
        <taxon>Placobranchoidea</taxon>
        <taxon>Plakobranchidae</taxon>
        <taxon>Elysia</taxon>
    </lineage>
</organism>